<proteinExistence type="predicted"/>
<dbReference type="GO" id="GO:0016020">
    <property type="term" value="C:membrane"/>
    <property type="evidence" value="ECO:0007669"/>
    <property type="project" value="UniProtKB-SubCell"/>
</dbReference>
<dbReference type="SUPFAM" id="SSF144091">
    <property type="entry name" value="Rhomboid-like"/>
    <property type="match status" value="1"/>
</dbReference>
<keyword evidence="2 5" id="KW-0812">Transmembrane</keyword>
<dbReference type="AlphaFoldDB" id="F9WL73"/>
<evidence type="ECO:0000259" key="6">
    <source>
        <dbReference type="Pfam" id="PF01694"/>
    </source>
</evidence>
<evidence type="ECO:0000256" key="1">
    <source>
        <dbReference type="ARBA" id="ARBA00004141"/>
    </source>
</evidence>
<keyword evidence="3 5" id="KW-1133">Transmembrane helix</keyword>
<evidence type="ECO:0000256" key="2">
    <source>
        <dbReference type="ARBA" id="ARBA00022692"/>
    </source>
</evidence>
<dbReference type="VEuPathDB" id="TriTrypDB:TvY486_0009240"/>
<evidence type="ECO:0000256" key="5">
    <source>
        <dbReference type="SAM" id="Phobius"/>
    </source>
</evidence>
<evidence type="ECO:0000313" key="7">
    <source>
        <dbReference type="EMBL" id="CCD18260.1"/>
    </source>
</evidence>
<feature type="transmembrane region" description="Helical" evidence="5">
    <location>
        <begin position="109"/>
        <end position="130"/>
    </location>
</feature>
<dbReference type="Pfam" id="PF01694">
    <property type="entry name" value="Rhomboid"/>
    <property type="match status" value="1"/>
</dbReference>
<sequence length="270" mass="29323">MHSKLICMSPICLAIRLVPLWICVSVHFWGGARPSRARTLQRLATYGFSVSSFKRSPVVLLTHMFVHLDDSHLLQNMMALAAVQVNLGGPCPKWSSVKKHAWATIKQTAGALLVMIVGGAIGVGGQLLFLDVKIRQAAYRIVGPPESVRQFLPEGIEDWMNAVIYQAQKLMNSIAHSRHNQVKTNSVICGCSAGVAALVGFGAVYRKTYTSFVCIVPDLLEVVARLQTELASMFDFRVAPDVSVGHAGHVGGFVAGVVMGTFWSFICKNA</sequence>
<feature type="domain" description="Peptidase S54 rhomboid" evidence="6">
    <location>
        <begin position="161"/>
        <end position="262"/>
    </location>
</feature>
<keyword evidence="4 5" id="KW-0472">Membrane</keyword>
<keyword evidence="8" id="KW-1185">Reference proteome</keyword>
<name>F9WL73_TRYVY</name>
<accession>F9WL73</accession>
<evidence type="ECO:0000313" key="8">
    <source>
        <dbReference type="Proteomes" id="UP000009027"/>
    </source>
</evidence>
<dbReference type="Proteomes" id="UP000009027">
    <property type="component" value="Unassembled WGS sequence"/>
</dbReference>
<dbReference type="Gene3D" id="1.20.1540.10">
    <property type="entry name" value="Rhomboid-like"/>
    <property type="match status" value="1"/>
</dbReference>
<feature type="transmembrane region" description="Helical" evidence="5">
    <location>
        <begin position="12"/>
        <end position="30"/>
    </location>
</feature>
<dbReference type="EMBL" id="CAEX01000735">
    <property type="protein sequence ID" value="CCD18260.1"/>
    <property type="molecule type" value="Genomic_DNA"/>
</dbReference>
<dbReference type="GO" id="GO:0004252">
    <property type="term" value="F:serine-type endopeptidase activity"/>
    <property type="evidence" value="ECO:0007669"/>
    <property type="project" value="InterPro"/>
</dbReference>
<comment type="subcellular location">
    <subcellularLocation>
        <location evidence="1">Membrane</location>
        <topology evidence="1">Multi-pass membrane protein</topology>
    </subcellularLocation>
</comment>
<dbReference type="InterPro" id="IPR035952">
    <property type="entry name" value="Rhomboid-like_sf"/>
</dbReference>
<dbReference type="InterPro" id="IPR022764">
    <property type="entry name" value="Peptidase_S54_rhomboid_dom"/>
</dbReference>
<organism evidence="7 8">
    <name type="scientific">Trypanosoma vivax (strain Y486)</name>
    <dbReference type="NCBI Taxonomy" id="1055687"/>
    <lineage>
        <taxon>Eukaryota</taxon>
        <taxon>Discoba</taxon>
        <taxon>Euglenozoa</taxon>
        <taxon>Kinetoplastea</taxon>
        <taxon>Metakinetoplastina</taxon>
        <taxon>Trypanosomatida</taxon>
        <taxon>Trypanosomatidae</taxon>
        <taxon>Trypanosoma</taxon>
        <taxon>Duttonella</taxon>
    </lineage>
</organism>
<protein>
    <submittedName>
        <fullName evidence="7">Rhomboid-like protein, putative</fullName>
    </submittedName>
</protein>
<reference evidence="7 8" key="1">
    <citation type="journal article" date="2012" name="Proc. Natl. Acad. Sci. U.S.A.">
        <title>Antigenic diversity is generated by distinct evolutionary mechanisms in African trypanosome species.</title>
        <authorList>
            <person name="Jackson A.P."/>
            <person name="Berry A."/>
            <person name="Aslett M."/>
            <person name="Allison H.C."/>
            <person name="Burton P."/>
            <person name="Vavrova-Anderson J."/>
            <person name="Brown R."/>
            <person name="Browne H."/>
            <person name="Corton N."/>
            <person name="Hauser H."/>
            <person name="Gamble J."/>
            <person name="Gilderthorp R."/>
            <person name="Marcello L."/>
            <person name="McQuillan J."/>
            <person name="Otto T.D."/>
            <person name="Quail M.A."/>
            <person name="Sanders M.J."/>
            <person name="van Tonder A."/>
            <person name="Ginger M.L."/>
            <person name="Field M.C."/>
            <person name="Barry J.D."/>
            <person name="Hertz-Fowler C."/>
            <person name="Berriman M."/>
        </authorList>
    </citation>
    <scope>NUCLEOTIDE SEQUENCE</scope>
    <source>
        <strain evidence="7 8">Y486</strain>
    </source>
</reference>
<evidence type="ECO:0000256" key="3">
    <source>
        <dbReference type="ARBA" id="ARBA00022989"/>
    </source>
</evidence>
<evidence type="ECO:0000256" key="4">
    <source>
        <dbReference type="ARBA" id="ARBA00023136"/>
    </source>
</evidence>
<gene>
    <name evidence="7" type="ORF">TvY486_0009240</name>
</gene>